<comment type="caution">
    <text evidence="2">The sequence shown here is derived from an EMBL/GenBank/DDBJ whole genome shotgun (WGS) entry which is preliminary data.</text>
</comment>
<dbReference type="PANTHER" id="PTHR34720">
    <property type="entry name" value="MICROCYSTIN DEPENDENT PROTEIN"/>
    <property type="match status" value="1"/>
</dbReference>
<keyword evidence="3" id="KW-1185">Reference proteome</keyword>
<dbReference type="InterPro" id="IPR036439">
    <property type="entry name" value="Dockerin_dom_sf"/>
</dbReference>
<dbReference type="PANTHER" id="PTHR34720:SF9">
    <property type="entry name" value="BLR4714 PROTEIN"/>
    <property type="match status" value="1"/>
</dbReference>
<dbReference type="InterPro" id="IPR059226">
    <property type="entry name" value="Choice_anch_Q_dom"/>
</dbReference>
<dbReference type="Proteomes" id="UP000318288">
    <property type="component" value="Unassembled WGS sequence"/>
</dbReference>
<gene>
    <name evidence="2" type="ORF">Poly51_55550</name>
</gene>
<dbReference type="InterPro" id="IPR016134">
    <property type="entry name" value="Dockerin_dom"/>
</dbReference>
<evidence type="ECO:0000313" key="3">
    <source>
        <dbReference type="Proteomes" id="UP000318288"/>
    </source>
</evidence>
<dbReference type="GO" id="GO:0000272">
    <property type="term" value="P:polysaccharide catabolic process"/>
    <property type="evidence" value="ECO:0007669"/>
    <property type="project" value="InterPro"/>
</dbReference>
<dbReference type="EMBL" id="SJPW01000008">
    <property type="protein sequence ID" value="TWU46160.1"/>
    <property type="molecule type" value="Genomic_DNA"/>
</dbReference>
<dbReference type="GO" id="GO:0004553">
    <property type="term" value="F:hydrolase activity, hydrolyzing O-glycosyl compounds"/>
    <property type="evidence" value="ECO:0007669"/>
    <property type="project" value="InterPro"/>
</dbReference>
<organism evidence="2 3">
    <name type="scientific">Rubripirellula tenax</name>
    <dbReference type="NCBI Taxonomy" id="2528015"/>
    <lineage>
        <taxon>Bacteria</taxon>
        <taxon>Pseudomonadati</taxon>
        <taxon>Planctomycetota</taxon>
        <taxon>Planctomycetia</taxon>
        <taxon>Pirellulales</taxon>
        <taxon>Pirellulaceae</taxon>
        <taxon>Rubripirellula</taxon>
    </lineage>
</organism>
<evidence type="ECO:0000313" key="2">
    <source>
        <dbReference type="EMBL" id="TWU46160.1"/>
    </source>
</evidence>
<proteinExistence type="predicted"/>
<dbReference type="PROSITE" id="PS51766">
    <property type="entry name" value="DOCKERIN"/>
    <property type="match status" value="1"/>
</dbReference>
<dbReference type="SUPFAM" id="SSF51126">
    <property type="entry name" value="Pectin lyase-like"/>
    <property type="match status" value="4"/>
</dbReference>
<dbReference type="NCBIfam" id="NF041518">
    <property type="entry name" value="choice_anch_Q"/>
    <property type="match status" value="1"/>
</dbReference>
<feature type="domain" description="Dockerin" evidence="1">
    <location>
        <begin position="990"/>
        <end position="1066"/>
    </location>
</feature>
<dbReference type="InterPro" id="IPR002105">
    <property type="entry name" value="Dockerin_1_rpt"/>
</dbReference>
<dbReference type="CDD" id="cd14256">
    <property type="entry name" value="Dockerin_I"/>
    <property type="match status" value="1"/>
</dbReference>
<dbReference type="InterPro" id="IPR006626">
    <property type="entry name" value="PbH1"/>
</dbReference>
<dbReference type="AlphaFoldDB" id="A0A5C6EBQ9"/>
<dbReference type="Gene3D" id="1.10.1330.10">
    <property type="entry name" value="Dockerin domain"/>
    <property type="match status" value="1"/>
</dbReference>
<evidence type="ECO:0000259" key="1">
    <source>
        <dbReference type="PROSITE" id="PS51766"/>
    </source>
</evidence>
<dbReference type="OrthoDB" id="218987at2"/>
<accession>A0A5C6EBQ9</accession>
<dbReference type="Pfam" id="PF00404">
    <property type="entry name" value="Dockerin_1"/>
    <property type="match status" value="1"/>
</dbReference>
<sequence>MRVNRDQSIESSAAYPEIGQYVYFAVSYDRTQTTDNVKFYKGTTIGGVNLVDTLTLNAGVVNQEEIPLSIGVTRTSGLTLNPFNGLLDDIRIDGSVVSIGKLESRRFAATGLDAVIAANPGNGGGLHISGNGVVRINDGTVSGNFAAGDGGGLWNSSTGNLIVDKTVINGNSAFDGGGVYSDGGNTVLTGVTVADNRASESGGGVYIEAGPSLAQNLTITDSVIDSNWAGATSAGTGGGGIFAAGFSVLTNTDIIDNTAIEGAADGGGVLAPALSDFSTDGGVIAGNRSARAGGGVENGGFFNSNEAMFGGALFGDGASPNTTVDRTVFRNNIAAINGGAIATEGGSLFVADSSFMNNTAAGNEPGLGGGAIFTGSSNEIINTDVIGNSASSPLGNGGGILVAGGGSGTYFGGLIQGNTAGRAGGGFEVIGQITIDQGFSAGDDVALSIDSNFAGINGGGVHITGTGDVTIRRAAVSDNMAAGEGGGLWNSASGTLTVDTVTITGNVASGEAADQGGGGIYNDGGTVVVNDTTLMGNVANGTAGSGGALLSVSGTVTFDNTNIDANGANRAGGVIEIVDGDLTLTNSDLVNNDVNGLITGGTPSPGNGGGLHVTGTANVTIDNGIVSGNVAAREGGGLWNQAGSTLIVRNGTLIQLNTALGAAANQGGGGIFNNGGVVEVSDAIILSNFADGAAGSGGGILNVNGGVITIADSEITLNIASRAGGGIEDISVATGSPSTGNSITLDRVTLDRNNAGVVTGGRDGALFSSPGNGGGLHVTGAGNIAISQSNFSGNIAANEGGGLWNSVGVMTIDASTIAENVSGDGGGIFNDSTSGDIVLTNSTISGNSASGGGSTTGSGGGLRTEGGNVTLTSVTIAMNTATIGGGLSIAAGTATIESSIVANNSATTDADVNGVYIDAGNNVVGGDAGLAALADNGGPTTTHALLANSLAINNGNNAGLEVDQRGIARPQGVSADSGAYESDLPGRTASTLRQGDVDGNGSVTALDALQVINYLGRNSRVATGEAAGAESGSTRELDVNGDGRVTALDALMIINTLGRTDGSSETDGQPATTLGTSEAIAIDSVLDQRRRVIDDLLLEQLAVDAFTARTAR</sequence>
<dbReference type="SMART" id="SM00710">
    <property type="entry name" value="PbH1"/>
    <property type="match status" value="13"/>
</dbReference>
<reference evidence="2 3" key="1">
    <citation type="submission" date="2019-02" db="EMBL/GenBank/DDBJ databases">
        <title>Deep-cultivation of Planctomycetes and their phenomic and genomic characterization uncovers novel biology.</title>
        <authorList>
            <person name="Wiegand S."/>
            <person name="Jogler M."/>
            <person name="Boedeker C."/>
            <person name="Pinto D."/>
            <person name="Vollmers J."/>
            <person name="Rivas-Marin E."/>
            <person name="Kohn T."/>
            <person name="Peeters S.H."/>
            <person name="Heuer A."/>
            <person name="Rast P."/>
            <person name="Oberbeckmann S."/>
            <person name="Bunk B."/>
            <person name="Jeske O."/>
            <person name="Meyerdierks A."/>
            <person name="Storesund J.E."/>
            <person name="Kallscheuer N."/>
            <person name="Luecker S."/>
            <person name="Lage O.M."/>
            <person name="Pohl T."/>
            <person name="Merkel B.J."/>
            <person name="Hornburger P."/>
            <person name="Mueller R.-W."/>
            <person name="Bruemmer F."/>
            <person name="Labrenz M."/>
            <person name="Spormann A.M."/>
            <person name="Op Den Camp H."/>
            <person name="Overmann J."/>
            <person name="Amann R."/>
            <person name="Jetten M.S.M."/>
            <person name="Mascher T."/>
            <person name="Medema M.H."/>
            <person name="Devos D.P."/>
            <person name="Kaster A.-K."/>
            <person name="Ovreas L."/>
            <person name="Rohde M."/>
            <person name="Galperin M.Y."/>
            <person name="Jogler C."/>
        </authorList>
    </citation>
    <scope>NUCLEOTIDE SEQUENCE [LARGE SCALE GENOMIC DNA]</scope>
    <source>
        <strain evidence="2 3">Poly51</strain>
    </source>
</reference>
<name>A0A5C6EBQ9_9BACT</name>
<dbReference type="SUPFAM" id="SSF63446">
    <property type="entry name" value="Type I dockerin domain"/>
    <property type="match status" value="1"/>
</dbReference>
<dbReference type="RefSeq" id="WP_146461859.1">
    <property type="nucleotide sequence ID" value="NZ_SJPW01000008.1"/>
</dbReference>
<protein>
    <submittedName>
        <fullName evidence="2">Dockerin type I repeat protein</fullName>
    </submittedName>
</protein>
<dbReference type="InterPro" id="IPR011050">
    <property type="entry name" value="Pectin_lyase_fold/virulence"/>
</dbReference>